<dbReference type="GO" id="GO:0098998">
    <property type="term" value="C:extrinsic component of postsynaptic early endosome membrane"/>
    <property type="evidence" value="ECO:0007669"/>
    <property type="project" value="TreeGrafter"/>
</dbReference>
<dbReference type="WBParaSite" id="ACAC_0000035801-mRNA-1">
    <property type="protein sequence ID" value="ACAC_0000035801-mRNA-1"/>
    <property type="gene ID" value="ACAC_0000035801"/>
</dbReference>
<dbReference type="GO" id="GO:0098978">
    <property type="term" value="C:glutamatergic synapse"/>
    <property type="evidence" value="ECO:0007669"/>
    <property type="project" value="TreeGrafter"/>
</dbReference>
<feature type="coiled-coil region" evidence="1">
    <location>
        <begin position="141"/>
        <end position="172"/>
    </location>
</feature>
<reference evidence="3" key="2">
    <citation type="submission" date="2016-04" db="UniProtKB">
        <authorList>
            <consortium name="WormBaseParasite"/>
        </authorList>
    </citation>
    <scope>IDENTIFICATION</scope>
</reference>
<dbReference type="Proteomes" id="UP000035642">
    <property type="component" value="Unassembled WGS sequence"/>
</dbReference>
<accession>A0A158P5Y4</accession>
<dbReference type="GO" id="GO:1905244">
    <property type="term" value="P:regulation of modification of synaptic structure"/>
    <property type="evidence" value="ECO:0007669"/>
    <property type="project" value="TreeGrafter"/>
</dbReference>
<reference evidence="2" key="1">
    <citation type="submission" date="2012-09" db="EMBL/GenBank/DDBJ databases">
        <authorList>
            <person name="Martin A.A."/>
        </authorList>
    </citation>
    <scope>NUCLEOTIDE SEQUENCE</scope>
</reference>
<sequence length="182" mass="20931">IDVRKNQKRKRIEWKCWDPHSGYVDESFKITKIEKKTGLVSIKECQGKTLDGVGSRSVSSASALESDNVELINRLTSLQKTHADVNTLESENARLCREIEEKSEIIEHWIRKKPLKFGTGFESPRKSEGVLRKFISTTLTGDDASNDIKEMNKKLQRMLEETLSKNIILQRDLQTLLERTEL</sequence>
<dbReference type="GO" id="GO:0098887">
    <property type="term" value="P:neurotransmitter receptor transport, endosome to postsynaptic membrane"/>
    <property type="evidence" value="ECO:0007669"/>
    <property type="project" value="TreeGrafter"/>
</dbReference>
<evidence type="ECO:0000256" key="1">
    <source>
        <dbReference type="SAM" id="Coils"/>
    </source>
</evidence>
<dbReference type="PANTHER" id="PTHR18978">
    <property type="entry name" value="GRIP-1 ASSOCIATED PROTEIN 1"/>
    <property type="match status" value="1"/>
</dbReference>
<dbReference type="InterPro" id="IPR026204">
    <property type="entry name" value="GRIPAP1"/>
</dbReference>
<keyword evidence="2" id="KW-1185">Reference proteome</keyword>
<organism evidence="2 3">
    <name type="scientific">Angiostrongylus cantonensis</name>
    <name type="common">Rat lungworm</name>
    <dbReference type="NCBI Taxonomy" id="6313"/>
    <lineage>
        <taxon>Eukaryota</taxon>
        <taxon>Metazoa</taxon>
        <taxon>Ecdysozoa</taxon>
        <taxon>Nematoda</taxon>
        <taxon>Chromadorea</taxon>
        <taxon>Rhabditida</taxon>
        <taxon>Rhabditina</taxon>
        <taxon>Rhabditomorpha</taxon>
        <taxon>Strongyloidea</taxon>
        <taxon>Metastrongylidae</taxon>
        <taxon>Angiostrongylus</taxon>
    </lineage>
</organism>
<dbReference type="GO" id="GO:0099158">
    <property type="term" value="P:regulation of recycling endosome localization within postsynapse"/>
    <property type="evidence" value="ECO:0007669"/>
    <property type="project" value="TreeGrafter"/>
</dbReference>
<dbReference type="PANTHER" id="PTHR18978:SF1">
    <property type="entry name" value="GRIP1-ASSOCIATED PROTEIN 1"/>
    <property type="match status" value="1"/>
</dbReference>
<dbReference type="GO" id="GO:0099152">
    <property type="term" value="P:regulation of neurotransmitter receptor transport, endosome to postsynaptic membrane"/>
    <property type="evidence" value="ECO:0007669"/>
    <property type="project" value="TreeGrafter"/>
</dbReference>
<feature type="coiled-coil region" evidence="1">
    <location>
        <begin position="61"/>
        <end position="105"/>
    </location>
</feature>
<evidence type="ECO:0000313" key="3">
    <source>
        <dbReference type="WBParaSite" id="ACAC_0000035801-mRNA-1"/>
    </source>
</evidence>
<protein>
    <submittedName>
        <fullName evidence="3">MIP-T3_C domain-containing protein</fullName>
    </submittedName>
</protein>
<proteinExistence type="predicted"/>
<name>A0A158P5Y4_ANGCA</name>
<keyword evidence="1" id="KW-0175">Coiled coil</keyword>
<dbReference type="GO" id="GO:0098837">
    <property type="term" value="C:postsynaptic recycling endosome"/>
    <property type="evidence" value="ECO:0007669"/>
    <property type="project" value="TreeGrafter"/>
</dbReference>
<dbReference type="AlphaFoldDB" id="A0A158P5Y4"/>
<dbReference type="STRING" id="6313.A0A158P5Y4"/>
<evidence type="ECO:0000313" key="2">
    <source>
        <dbReference type="Proteomes" id="UP000035642"/>
    </source>
</evidence>